<dbReference type="Gene3D" id="3.10.50.40">
    <property type="match status" value="1"/>
</dbReference>
<accession>A0ABM0LYD1</accession>
<dbReference type="SUPFAM" id="SSF54534">
    <property type="entry name" value="FKBP-like"/>
    <property type="match status" value="1"/>
</dbReference>
<name>A0ABM0LYD1_SACKO</name>
<evidence type="ECO:0000256" key="3">
    <source>
        <dbReference type="ARBA" id="ARBA00022737"/>
    </source>
</evidence>
<dbReference type="InterPro" id="IPR039663">
    <property type="entry name" value="AIP/AIPL1/TTC9"/>
</dbReference>
<evidence type="ECO:0000256" key="2">
    <source>
        <dbReference type="ARBA" id="ARBA00022490"/>
    </source>
</evidence>
<dbReference type="InterPro" id="IPR011990">
    <property type="entry name" value="TPR-like_helical_dom_sf"/>
</dbReference>
<keyword evidence="4" id="KW-0802">TPR repeat</keyword>
<dbReference type="PANTHER" id="PTHR11242:SF0">
    <property type="entry name" value="TPR_REGION DOMAIN-CONTAINING PROTEIN"/>
    <property type="match status" value="1"/>
</dbReference>
<dbReference type="PANTHER" id="PTHR11242">
    <property type="entry name" value="ARYL HYDROCARBON RECEPTOR INTERACTING PROTEIN RELATED"/>
    <property type="match status" value="1"/>
</dbReference>
<dbReference type="RefSeq" id="XP_006812772.1">
    <property type="nucleotide sequence ID" value="XM_006812709.1"/>
</dbReference>
<gene>
    <name evidence="7" type="primary">LOC100373011</name>
</gene>
<comment type="subcellular location">
    <subcellularLocation>
        <location evidence="1">Cytoplasm</location>
    </subcellularLocation>
</comment>
<protein>
    <submittedName>
        <fullName evidence="7">AH receptor-interacting protein-like</fullName>
    </submittedName>
</protein>
<keyword evidence="3" id="KW-0677">Repeat</keyword>
<dbReference type="Pfam" id="PF23322">
    <property type="entry name" value="PPIase_AIP"/>
    <property type="match status" value="1"/>
</dbReference>
<reference evidence="7" key="1">
    <citation type="submission" date="2025-08" db="UniProtKB">
        <authorList>
            <consortium name="RefSeq"/>
        </authorList>
    </citation>
    <scope>IDENTIFICATION</scope>
    <source>
        <tissue evidence="7">Testes</tissue>
    </source>
</reference>
<keyword evidence="2" id="KW-0963">Cytoplasm</keyword>
<dbReference type="Proteomes" id="UP000694865">
    <property type="component" value="Unplaced"/>
</dbReference>
<dbReference type="InterPro" id="IPR013105">
    <property type="entry name" value="TPR_2"/>
</dbReference>
<evidence type="ECO:0000256" key="1">
    <source>
        <dbReference type="ARBA" id="ARBA00004496"/>
    </source>
</evidence>
<evidence type="ECO:0000256" key="4">
    <source>
        <dbReference type="ARBA" id="ARBA00022803"/>
    </source>
</evidence>
<organism evidence="6 7">
    <name type="scientific">Saccoglossus kowalevskii</name>
    <name type="common">Acorn worm</name>
    <dbReference type="NCBI Taxonomy" id="10224"/>
    <lineage>
        <taxon>Eukaryota</taxon>
        <taxon>Metazoa</taxon>
        <taxon>Hemichordata</taxon>
        <taxon>Enteropneusta</taxon>
        <taxon>Harrimaniidae</taxon>
        <taxon>Saccoglossus</taxon>
    </lineage>
</organism>
<dbReference type="GeneID" id="100373011"/>
<evidence type="ECO:0000313" key="7">
    <source>
        <dbReference type="RefSeq" id="XP_006812772.1"/>
    </source>
</evidence>
<proteinExistence type="predicted"/>
<dbReference type="InterPro" id="IPR046357">
    <property type="entry name" value="PPIase_dom_sf"/>
</dbReference>
<dbReference type="Pfam" id="PF07719">
    <property type="entry name" value="TPR_2"/>
    <property type="match status" value="1"/>
</dbReference>
<dbReference type="SUPFAM" id="SSF48452">
    <property type="entry name" value="TPR-like"/>
    <property type="match status" value="1"/>
</dbReference>
<dbReference type="InterPro" id="IPR056277">
    <property type="entry name" value="PPIase_AIP"/>
</dbReference>
<evidence type="ECO:0000313" key="6">
    <source>
        <dbReference type="Proteomes" id="UP000694865"/>
    </source>
</evidence>
<keyword evidence="6" id="KW-1185">Reference proteome</keyword>
<feature type="domain" description="AIP/AIPL N-terminal FKBP-type PPIase" evidence="5">
    <location>
        <begin position="27"/>
        <end position="153"/>
    </location>
</feature>
<dbReference type="Gene3D" id="1.25.40.10">
    <property type="entry name" value="Tetratricopeptide repeat domain"/>
    <property type="match status" value="1"/>
</dbReference>
<dbReference type="InterPro" id="IPR019734">
    <property type="entry name" value="TPR_rpt"/>
</dbReference>
<evidence type="ECO:0000259" key="5">
    <source>
        <dbReference type="Pfam" id="PF23322"/>
    </source>
</evidence>
<sequence length="330" mass="38035">MTMFIDENTECGIKKKLLYAGDGELPDFPDGTKVKFHYKTVKLDDARTVLDDSKKYGKPMELIIGKQFKLEVWEKCIKTMRLNEVAQYTVDKSLIGVYPVVAKSLREFASGGKIEHEKKHCCGLAQFQNSGLGHSDLDELLQNPQPLDFIFEVTEIDYPGEYKKESWAMNEQEKMDSVPSLQAEGNQLYKQKKYCKAAEKYAEALGCLEQLALKEKPGDTEWRRLDAMKIPLLLNYAQCKLLLKDYYQVIEHTNTVLDKDSDNVKALFRRAKAHFACWNFEDAKKDFTRAAELDKTLSGVVKKELKILEETKKEKDLEEKTRLQGLFEKM</sequence>
<dbReference type="SMART" id="SM00028">
    <property type="entry name" value="TPR"/>
    <property type="match status" value="3"/>
</dbReference>